<dbReference type="EMBL" id="CP137306">
    <property type="protein sequence ID" value="WQF77458.1"/>
    <property type="molecule type" value="Genomic_DNA"/>
</dbReference>
<dbReference type="KEGG" id="cdet:87938975"/>
<keyword evidence="2" id="KW-1185">Reference proteome</keyword>
<dbReference type="InterPro" id="IPR011333">
    <property type="entry name" value="SKP1/BTB/POZ_sf"/>
</dbReference>
<proteinExistence type="predicted"/>
<dbReference type="GeneID" id="87938975"/>
<gene>
    <name evidence="1" type="ORF">CDEST_02472</name>
</gene>
<dbReference type="RefSeq" id="XP_062774682.1">
    <property type="nucleotide sequence ID" value="XM_062918631.1"/>
</dbReference>
<reference evidence="2" key="1">
    <citation type="journal article" date="2023" name="bioRxiv">
        <title>Complete genome of the Medicago anthracnose fungus, Colletotrichum destructivum, reveals a mini-chromosome-like region within a core chromosome.</title>
        <authorList>
            <person name="Lapalu N."/>
            <person name="Simon A."/>
            <person name="Lu A."/>
            <person name="Plaumann P.-L."/>
            <person name="Amselem J."/>
            <person name="Pigne S."/>
            <person name="Auger A."/>
            <person name="Koch C."/>
            <person name="Dallery J.-F."/>
            <person name="O'Connell R.J."/>
        </authorList>
    </citation>
    <scope>NUCLEOTIDE SEQUENCE [LARGE SCALE GENOMIC DNA]</scope>
    <source>
        <strain evidence="2">CBS 520.97</strain>
    </source>
</reference>
<dbReference type="AlphaFoldDB" id="A0AAX4I3A2"/>
<evidence type="ECO:0000313" key="1">
    <source>
        <dbReference type="EMBL" id="WQF77458.1"/>
    </source>
</evidence>
<sequence>MRVAPSTMCSTASKSLFGGPTFSFDSLPYRPIDQTVIGGSKMSSSCTVVVTEQVTERITELISSPTIYLDDSGDLRLCVGGDVDECPQDFVVCSRALGRNSPVLKAMLFGGFAESRPAADDGGEWRVDLPEDSTAAMEIVLNIVHGHFNLVPEKLPLMRLYDVLTITEKYDMTVIVRPWARSWMQAVRHQTDNAHLLCVAWELGDAEVFETMFKKMTYESMIDLQGRLVFGHSARVWKPGPEGYNFPVDRIQYLRPPEVFGEFVLHVVSTSFKTDVACMLRRCSPAETIAKHRQALISAHLDHFVILYRCLKEGCRYMKGYYHSSSDAEECNSMLLGSLVRCLGKGKVDITMPNPCESYRGNIESLEKATSAVKLLTIHRPSPANQCLKRIEEELAKGAVTAAETKGEMVVVRPELRGYLDKQSQKTGVAIPA</sequence>
<dbReference type="Proteomes" id="UP001322277">
    <property type="component" value="Chromosome 2"/>
</dbReference>
<evidence type="ECO:0000313" key="2">
    <source>
        <dbReference type="Proteomes" id="UP001322277"/>
    </source>
</evidence>
<dbReference type="Gene3D" id="3.30.710.10">
    <property type="entry name" value="Potassium Channel Kv1.1, Chain A"/>
    <property type="match status" value="1"/>
</dbReference>
<accession>A0AAX4I3A2</accession>
<organism evidence="1 2">
    <name type="scientific">Colletotrichum destructivum</name>
    <dbReference type="NCBI Taxonomy" id="34406"/>
    <lineage>
        <taxon>Eukaryota</taxon>
        <taxon>Fungi</taxon>
        <taxon>Dikarya</taxon>
        <taxon>Ascomycota</taxon>
        <taxon>Pezizomycotina</taxon>
        <taxon>Sordariomycetes</taxon>
        <taxon>Hypocreomycetidae</taxon>
        <taxon>Glomerellales</taxon>
        <taxon>Glomerellaceae</taxon>
        <taxon>Colletotrichum</taxon>
        <taxon>Colletotrichum destructivum species complex</taxon>
    </lineage>
</organism>
<name>A0AAX4I3A2_9PEZI</name>
<protein>
    <submittedName>
        <fullName evidence="1">SKP1/BTB/POZ domain superfamily protein</fullName>
    </submittedName>
</protein>